<comment type="caution">
    <text evidence="2">The sequence shown here is derived from an EMBL/GenBank/DDBJ whole genome shotgun (WGS) entry which is preliminary data.</text>
</comment>
<dbReference type="EMBL" id="JADNRY010000334">
    <property type="protein sequence ID" value="KAF9058975.1"/>
    <property type="molecule type" value="Genomic_DNA"/>
</dbReference>
<evidence type="ECO:0000313" key="2">
    <source>
        <dbReference type="EMBL" id="KAF9058975.1"/>
    </source>
</evidence>
<dbReference type="Proteomes" id="UP000772434">
    <property type="component" value="Unassembled WGS sequence"/>
</dbReference>
<sequence>MCRPAVYYRISPPLNFKRKLQPKKAAEHEPAPLSTKIRSRRAKRYAQNRYRGNWMSRDSMTS</sequence>
<organism evidence="2 3">
    <name type="scientific">Rhodocollybia butyracea</name>
    <dbReference type="NCBI Taxonomy" id="206335"/>
    <lineage>
        <taxon>Eukaryota</taxon>
        <taxon>Fungi</taxon>
        <taxon>Dikarya</taxon>
        <taxon>Basidiomycota</taxon>
        <taxon>Agaricomycotina</taxon>
        <taxon>Agaricomycetes</taxon>
        <taxon>Agaricomycetidae</taxon>
        <taxon>Agaricales</taxon>
        <taxon>Marasmiineae</taxon>
        <taxon>Omphalotaceae</taxon>
        <taxon>Rhodocollybia</taxon>
    </lineage>
</organism>
<gene>
    <name evidence="2" type="ORF">BDP27DRAFT_1342360</name>
</gene>
<evidence type="ECO:0000256" key="1">
    <source>
        <dbReference type="SAM" id="MobiDB-lite"/>
    </source>
</evidence>
<feature type="region of interest" description="Disordered" evidence="1">
    <location>
        <begin position="19"/>
        <end position="62"/>
    </location>
</feature>
<protein>
    <submittedName>
        <fullName evidence="2">Uncharacterized protein</fullName>
    </submittedName>
</protein>
<feature type="compositionally biased region" description="Basic residues" evidence="1">
    <location>
        <begin position="37"/>
        <end position="46"/>
    </location>
</feature>
<reference evidence="2" key="1">
    <citation type="submission" date="2020-11" db="EMBL/GenBank/DDBJ databases">
        <authorList>
            <consortium name="DOE Joint Genome Institute"/>
            <person name="Ahrendt S."/>
            <person name="Riley R."/>
            <person name="Andreopoulos W."/>
            <person name="Labutti K."/>
            <person name="Pangilinan J."/>
            <person name="Ruiz-Duenas F.J."/>
            <person name="Barrasa J.M."/>
            <person name="Sanchez-Garcia M."/>
            <person name="Camarero S."/>
            <person name="Miyauchi S."/>
            <person name="Serrano A."/>
            <person name="Linde D."/>
            <person name="Babiker R."/>
            <person name="Drula E."/>
            <person name="Ayuso-Fernandez I."/>
            <person name="Pacheco R."/>
            <person name="Padilla G."/>
            <person name="Ferreira P."/>
            <person name="Barriuso J."/>
            <person name="Kellner H."/>
            <person name="Castanera R."/>
            <person name="Alfaro M."/>
            <person name="Ramirez L."/>
            <person name="Pisabarro A.G."/>
            <person name="Kuo A."/>
            <person name="Tritt A."/>
            <person name="Lipzen A."/>
            <person name="He G."/>
            <person name="Yan M."/>
            <person name="Ng V."/>
            <person name="Cullen D."/>
            <person name="Martin F."/>
            <person name="Rosso M.-N."/>
            <person name="Henrissat B."/>
            <person name="Hibbett D."/>
            <person name="Martinez A.T."/>
            <person name="Grigoriev I.V."/>
        </authorList>
    </citation>
    <scope>NUCLEOTIDE SEQUENCE</scope>
    <source>
        <strain evidence="2">AH 40177</strain>
    </source>
</reference>
<keyword evidence="3" id="KW-1185">Reference proteome</keyword>
<name>A0A9P5PBA0_9AGAR</name>
<evidence type="ECO:0000313" key="3">
    <source>
        <dbReference type="Proteomes" id="UP000772434"/>
    </source>
</evidence>
<dbReference type="AlphaFoldDB" id="A0A9P5PBA0"/>
<proteinExistence type="predicted"/>
<accession>A0A9P5PBA0</accession>